<name>A0A3P7NHR1_DIBLA</name>
<reference evidence="2 3" key="1">
    <citation type="submission" date="2018-11" db="EMBL/GenBank/DDBJ databases">
        <authorList>
            <consortium name="Pathogen Informatics"/>
        </authorList>
    </citation>
    <scope>NUCLEOTIDE SEQUENCE [LARGE SCALE GENOMIC DNA]</scope>
</reference>
<gene>
    <name evidence="2" type="ORF">DILT_LOCUS18031</name>
</gene>
<proteinExistence type="predicted"/>
<dbReference type="AlphaFoldDB" id="A0A3P7NHR1"/>
<dbReference type="Proteomes" id="UP000281553">
    <property type="component" value="Unassembled WGS sequence"/>
</dbReference>
<feature type="compositionally biased region" description="Polar residues" evidence="1">
    <location>
        <begin position="93"/>
        <end position="102"/>
    </location>
</feature>
<protein>
    <submittedName>
        <fullName evidence="2">Uncharacterized protein</fullName>
    </submittedName>
</protein>
<organism evidence="2 3">
    <name type="scientific">Dibothriocephalus latus</name>
    <name type="common">Fish tapeworm</name>
    <name type="synonym">Diphyllobothrium latum</name>
    <dbReference type="NCBI Taxonomy" id="60516"/>
    <lineage>
        <taxon>Eukaryota</taxon>
        <taxon>Metazoa</taxon>
        <taxon>Spiralia</taxon>
        <taxon>Lophotrochozoa</taxon>
        <taxon>Platyhelminthes</taxon>
        <taxon>Cestoda</taxon>
        <taxon>Eucestoda</taxon>
        <taxon>Diphyllobothriidea</taxon>
        <taxon>Diphyllobothriidae</taxon>
        <taxon>Dibothriocephalus</taxon>
    </lineage>
</organism>
<dbReference type="EMBL" id="UYRU01096831">
    <property type="protein sequence ID" value="VDN39850.1"/>
    <property type="molecule type" value="Genomic_DNA"/>
</dbReference>
<accession>A0A3P7NHR1</accession>
<feature type="compositionally biased region" description="Low complexity" evidence="1">
    <location>
        <begin position="103"/>
        <end position="122"/>
    </location>
</feature>
<evidence type="ECO:0000313" key="2">
    <source>
        <dbReference type="EMBL" id="VDN39850.1"/>
    </source>
</evidence>
<evidence type="ECO:0000313" key="3">
    <source>
        <dbReference type="Proteomes" id="UP000281553"/>
    </source>
</evidence>
<dbReference type="OrthoDB" id="2377365at2759"/>
<keyword evidence="3" id="KW-1185">Reference proteome</keyword>
<feature type="region of interest" description="Disordered" evidence="1">
    <location>
        <begin position="76"/>
        <end position="131"/>
    </location>
</feature>
<evidence type="ECO:0000256" key="1">
    <source>
        <dbReference type="SAM" id="MobiDB-lite"/>
    </source>
</evidence>
<sequence>MWRSSVSTAPICTLQNGQSYWDNSTDSPSASATTSFSLLPSSAAVVSSSSYSSFQPITDDGSTVCSTAAADGQDLHFFSPVPDYHQPLKQHTHPQQPASLHMQSQHYNHQQPQQHPNSQPPQHGTPASCHDLSQSAIPMTACL</sequence>